<dbReference type="Gene3D" id="3.40.47.10">
    <property type="match status" value="1"/>
</dbReference>
<accession>A0ABN6PLS2</accession>
<protein>
    <submittedName>
        <fullName evidence="2">Uncharacterized protein</fullName>
    </submittedName>
</protein>
<dbReference type="InterPro" id="IPR016039">
    <property type="entry name" value="Thiolase-like"/>
</dbReference>
<name>A0ABN6PLS2_9BURK</name>
<dbReference type="RefSeq" id="WP_251973222.1">
    <property type="nucleotide sequence ID" value="NZ_AP025730.1"/>
</dbReference>
<proteinExistence type="predicted"/>
<dbReference type="PANTHER" id="PTHR42870:SF1">
    <property type="entry name" value="NON-SPECIFIC LIPID-TRANSFER PROTEIN-LIKE 2"/>
    <property type="match status" value="1"/>
</dbReference>
<keyword evidence="3" id="KW-1185">Reference proteome</keyword>
<reference evidence="2" key="1">
    <citation type="submission" date="2022-04" db="EMBL/GenBank/DDBJ databases">
        <title>Whole genome sequence of Sphaerotilus sp. FB-5.</title>
        <authorList>
            <person name="Takeda M."/>
            <person name="Narihara S."/>
            <person name="Akimoto M."/>
            <person name="Akimoto R."/>
            <person name="Nishiyashiki S."/>
            <person name="Murakami T."/>
        </authorList>
    </citation>
    <scope>NUCLEOTIDE SEQUENCE</scope>
    <source>
        <strain evidence="2">FB-5</strain>
    </source>
</reference>
<dbReference type="PANTHER" id="PTHR42870">
    <property type="entry name" value="ACETYL-COA C-ACETYLTRANSFERASE"/>
    <property type="match status" value="1"/>
</dbReference>
<feature type="region of interest" description="Disordered" evidence="1">
    <location>
        <begin position="1"/>
        <end position="23"/>
    </location>
</feature>
<organism evidence="2 3">
    <name type="scientific">Sphaerotilus microaerophilus</name>
    <dbReference type="NCBI Taxonomy" id="2914710"/>
    <lineage>
        <taxon>Bacteria</taxon>
        <taxon>Pseudomonadati</taxon>
        <taxon>Pseudomonadota</taxon>
        <taxon>Betaproteobacteria</taxon>
        <taxon>Burkholderiales</taxon>
        <taxon>Sphaerotilaceae</taxon>
        <taxon>Sphaerotilus</taxon>
    </lineage>
</organism>
<sequence length="94" mass="10157">MSGRGDAAPGRATRHEAPQAAQFSGGAGLDYMAQYGIRADTFGRISVEVRLHPARNPLAVFRQTLTLEEVMASPPVFGPLTRFQCCPSPPSREE</sequence>
<evidence type="ECO:0000256" key="1">
    <source>
        <dbReference type="SAM" id="MobiDB-lite"/>
    </source>
</evidence>
<evidence type="ECO:0000313" key="3">
    <source>
        <dbReference type="Proteomes" id="UP001057498"/>
    </source>
</evidence>
<gene>
    <name evidence="2" type="ORF">CATMQ487_21320</name>
</gene>
<dbReference type="EMBL" id="AP025730">
    <property type="protein sequence ID" value="BDI05162.1"/>
    <property type="molecule type" value="Genomic_DNA"/>
</dbReference>
<evidence type="ECO:0000313" key="2">
    <source>
        <dbReference type="EMBL" id="BDI05162.1"/>
    </source>
</evidence>
<dbReference type="Proteomes" id="UP001057498">
    <property type="component" value="Chromosome"/>
</dbReference>